<dbReference type="SUPFAM" id="SSF75011">
    <property type="entry name" value="3-carboxy-cis,cis-mucoante lactonizing enzyme"/>
    <property type="match status" value="1"/>
</dbReference>
<accession>A0A518B6S6</accession>
<protein>
    <recommendedName>
        <fullName evidence="4">Phytase-like domain-containing protein</fullName>
    </recommendedName>
</protein>
<reference evidence="2 3" key="1">
    <citation type="submission" date="2019-02" db="EMBL/GenBank/DDBJ databases">
        <title>Deep-cultivation of Planctomycetes and their phenomic and genomic characterization uncovers novel biology.</title>
        <authorList>
            <person name="Wiegand S."/>
            <person name="Jogler M."/>
            <person name="Boedeker C."/>
            <person name="Pinto D."/>
            <person name="Vollmers J."/>
            <person name="Rivas-Marin E."/>
            <person name="Kohn T."/>
            <person name="Peeters S.H."/>
            <person name="Heuer A."/>
            <person name="Rast P."/>
            <person name="Oberbeckmann S."/>
            <person name="Bunk B."/>
            <person name="Jeske O."/>
            <person name="Meyerdierks A."/>
            <person name="Storesund J.E."/>
            <person name="Kallscheuer N."/>
            <person name="Luecker S."/>
            <person name="Lage O.M."/>
            <person name="Pohl T."/>
            <person name="Merkel B.J."/>
            <person name="Hornburger P."/>
            <person name="Mueller R.-W."/>
            <person name="Bruemmer F."/>
            <person name="Labrenz M."/>
            <person name="Spormann A.M."/>
            <person name="Op den Camp H."/>
            <person name="Overmann J."/>
            <person name="Amann R."/>
            <person name="Jetten M.S.M."/>
            <person name="Mascher T."/>
            <person name="Medema M.H."/>
            <person name="Devos D.P."/>
            <person name="Kaster A.-K."/>
            <person name="Ovreas L."/>
            <person name="Rohde M."/>
            <person name="Galperin M.Y."/>
            <person name="Jogler C."/>
        </authorList>
    </citation>
    <scope>NUCLEOTIDE SEQUENCE [LARGE SCALE GENOMIC DNA]</scope>
    <source>
        <strain evidence="2 3">Pan216</strain>
    </source>
</reference>
<dbReference type="RefSeq" id="WP_145259604.1">
    <property type="nucleotide sequence ID" value="NZ_CP036279.1"/>
</dbReference>
<sequence precursor="true">MPPHASLWKSVLLSLLLSPFAWGADPDRDWQANAVLDDVTTWTIADVGAVQGAHVHDGKLYLYGDLFSAKPRVGVIREYNFDLEPTGRQLWLRKGDDPLITHPTGLAIHPKYGAFLGDTVDGEGIIHRFDWEQAWEDGDLSQAAKQRIEDDASVNGTRPLLVTLDAKQYLATADYGDQNNQVRLYDIERLVREGRSSAPGVVAHRFACGPFNQNLAWDEERGELTCVQNVVGGRGWRLDVIDLARAVDEESANVTGVRVRRWIFPPHTELEGYQRLPDGRHLFAVVYGKDNILAGTARPIDPRRTPKGTRSPK</sequence>
<dbReference type="KEGG" id="knv:Pan216_35570"/>
<dbReference type="Proteomes" id="UP000317093">
    <property type="component" value="Chromosome"/>
</dbReference>
<feature type="chain" id="PRO_5021765290" description="Phytase-like domain-containing protein" evidence="1">
    <location>
        <begin position="24"/>
        <end position="313"/>
    </location>
</feature>
<evidence type="ECO:0000313" key="3">
    <source>
        <dbReference type="Proteomes" id="UP000317093"/>
    </source>
</evidence>
<keyword evidence="3" id="KW-1185">Reference proteome</keyword>
<dbReference type="AlphaFoldDB" id="A0A518B6S6"/>
<dbReference type="EMBL" id="CP036279">
    <property type="protein sequence ID" value="QDU62689.1"/>
    <property type="molecule type" value="Genomic_DNA"/>
</dbReference>
<evidence type="ECO:0000256" key="1">
    <source>
        <dbReference type="SAM" id="SignalP"/>
    </source>
</evidence>
<dbReference type="OrthoDB" id="259921at2"/>
<gene>
    <name evidence="2" type="ORF">Pan216_35570</name>
</gene>
<keyword evidence="1" id="KW-0732">Signal</keyword>
<name>A0A518B6S6_9BACT</name>
<proteinExistence type="predicted"/>
<evidence type="ECO:0008006" key="4">
    <source>
        <dbReference type="Google" id="ProtNLM"/>
    </source>
</evidence>
<feature type="signal peptide" evidence="1">
    <location>
        <begin position="1"/>
        <end position="23"/>
    </location>
</feature>
<organism evidence="2 3">
    <name type="scientific">Kolteria novifilia</name>
    <dbReference type="NCBI Taxonomy" id="2527975"/>
    <lineage>
        <taxon>Bacteria</taxon>
        <taxon>Pseudomonadati</taxon>
        <taxon>Planctomycetota</taxon>
        <taxon>Planctomycetia</taxon>
        <taxon>Kolteriales</taxon>
        <taxon>Kolteriaceae</taxon>
        <taxon>Kolteria</taxon>
    </lineage>
</organism>
<evidence type="ECO:0000313" key="2">
    <source>
        <dbReference type="EMBL" id="QDU62689.1"/>
    </source>
</evidence>